<accession>A0A4V3W7J8</accession>
<comment type="subcellular location">
    <subcellularLocation>
        <location evidence="1">Membrane</location>
    </subcellularLocation>
</comment>
<reference evidence="8 9" key="1">
    <citation type="submission" date="2019-04" db="EMBL/GenBank/DDBJ databases">
        <title>Rhizobium terrae sp. nov., isolated from a paddy soil.</title>
        <authorList>
            <person name="Lin S.-Y."/>
            <person name="Hameed A."/>
            <person name="Huang H.-I."/>
            <person name="Young C.-C."/>
        </authorList>
    </citation>
    <scope>NUCLEOTIDE SEQUENCE [LARGE SCALE GENOMIC DNA]</scope>
    <source>
        <strain evidence="8 9">CC-HIH110</strain>
    </source>
</reference>
<keyword evidence="4" id="KW-0807">Transducer</keyword>
<evidence type="ECO:0000313" key="9">
    <source>
        <dbReference type="Proteomes" id="UP000310754"/>
    </source>
</evidence>
<dbReference type="InterPro" id="IPR004089">
    <property type="entry name" value="MCPsignal_dom"/>
</dbReference>
<evidence type="ECO:0000256" key="1">
    <source>
        <dbReference type="ARBA" id="ARBA00004370"/>
    </source>
</evidence>
<dbReference type="GO" id="GO:0005886">
    <property type="term" value="C:plasma membrane"/>
    <property type="evidence" value="ECO:0007669"/>
    <property type="project" value="TreeGrafter"/>
</dbReference>
<dbReference type="PANTHER" id="PTHR43531">
    <property type="entry name" value="PROTEIN ICFG"/>
    <property type="match status" value="1"/>
</dbReference>
<evidence type="ECO:0000259" key="6">
    <source>
        <dbReference type="PROSITE" id="PS50111"/>
    </source>
</evidence>
<gene>
    <name evidence="8" type="ORF">E6C51_17660</name>
</gene>
<dbReference type="GO" id="GO:0006935">
    <property type="term" value="P:chemotaxis"/>
    <property type="evidence" value="ECO:0007669"/>
    <property type="project" value="UniProtKB-KW"/>
</dbReference>
<feature type="domain" description="HAMP" evidence="7">
    <location>
        <begin position="295"/>
        <end position="347"/>
    </location>
</feature>
<evidence type="ECO:0000313" key="8">
    <source>
        <dbReference type="EMBL" id="THF47547.1"/>
    </source>
</evidence>
<evidence type="ECO:0000256" key="3">
    <source>
        <dbReference type="ARBA" id="ARBA00029447"/>
    </source>
</evidence>
<evidence type="ECO:0000256" key="4">
    <source>
        <dbReference type="PROSITE-ProRule" id="PRU00284"/>
    </source>
</evidence>
<dbReference type="FunFam" id="1.10.287.950:FF:000001">
    <property type="entry name" value="Methyl-accepting chemotaxis sensory transducer"/>
    <property type="match status" value="1"/>
</dbReference>
<dbReference type="PROSITE" id="PS50111">
    <property type="entry name" value="CHEMOTAXIS_TRANSDUC_2"/>
    <property type="match status" value="1"/>
</dbReference>
<dbReference type="InterPro" id="IPR003660">
    <property type="entry name" value="HAMP_dom"/>
</dbReference>
<dbReference type="PANTHER" id="PTHR43531:SF11">
    <property type="entry name" value="METHYL-ACCEPTING CHEMOTAXIS PROTEIN 3"/>
    <property type="match status" value="1"/>
</dbReference>
<keyword evidence="9" id="KW-1185">Reference proteome</keyword>
<dbReference type="GO" id="GO:0004888">
    <property type="term" value="F:transmembrane signaling receptor activity"/>
    <property type="evidence" value="ECO:0007669"/>
    <property type="project" value="TreeGrafter"/>
</dbReference>
<dbReference type="SMART" id="SM00304">
    <property type="entry name" value="HAMP"/>
    <property type="match status" value="2"/>
</dbReference>
<proteinExistence type="inferred from homology"/>
<keyword evidence="5" id="KW-0812">Transmembrane</keyword>
<organism evidence="8 9">
    <name type="scientific">Allorhizobium terrae</name>
    <dbReference type="NCBI Taxonomy" id="1848972"/>
    <lineage>
        <taxon>Bacteria</taxon>
        <taxon>Pseudomonadati</taxon>
        <taxon>Pseudomonadota</taxon>
        <taxon>Alphaproteobacteria</taxon>
        <taxon>Hyphomicrobiales</taxon>
        <taxon>Rhizobiaceae</taxon>
        <taxon>Rhizobium/Agrobacterium group</taxon>
        <taxon>Allorhizobium</taxon>
    </lineage>
</organism>
<dbReference type="Pfam" id="PF00672">
    <property type="entry name" value="HAMP"/>
    <property type="match status" value="1"/>
</dbReference>
<dbReference type="SUPFAM" id="SSF58104">
    <property type="entry name" value="Methyl-accepting chemotaxis protein (MCP) signaling domain"/>
    <property type="match status" value="1"/>
</dbReference>
<feature type="domain" description="HAMP" evidence="7">
    <location>
        <begin position="214"/>
        <end position="267"/>
    </location>
</feature>
<evidence type="ECO:0000256" key="2">
    <source>
        <dbReference type="ARBA" id="ARBA00022500"/>
    </source>
</evidence>
<keyword evidence="2" id="KW-0145">Chemotaxis</keyword>
<dbReference type="Pfam" id="PF00015">
    <property type="entry name" value="MCPsignal"/>
    <property type="match status" value="1"/>
</dbReference>
<evidence type="ECO:0000256" key="5">
    <source>
        <dbReference type="SAM" id="Phobius"/>
    </source>
</evidence>
<keyword evidence="5" id="KW-0472">Membrane</keyword>
<dbReference type="CDD" id="cd11386">
    <property type="entry name" value="MCP_signal"/>
    <property type="match status" value="1"/>
</dbReference>
<evidence type="ECO:0000259" key="7">
    <source>
        <dbReference type="PROSITE" id="PS50885"/>
    </source>
</evidence>
<feature type="domain" description="Methyl-accepting transducer" evidence="6">
    <location>
        <begin position="352"/>
        <end position="581"/>
    </location>
</feature>
<dbReference type="Proteomes" id="UP000310754">
    <property type="component" value="Unassembled WGS sequence"/>
</dbReference>
<dbReference type="SMART" id="SM00283">
    <property type="entry name" value="MA"/>
    <property type="match status" value="1"/>
</dbReference>
<protein>
    <submittedName>
        <fullName evidence="8">HAMP domain-containing protein</fullName>
    </submittedName>
</protein>
<dbReference type="SUPFAM" id="SSF158472">
    <property type="entry name" value="HAMP domain-like"/>
    <property type="match status" value="1"/>
</dbReference>
<dbReference type="InterPro" id="IPR051310">
    <property type="entry name" value="MCP_chemotaxis"/>
</dbReference>
<keyword evidence="5" id="KW-1133">Transmembrane helix</keyword>
<sequence length="607" mass="64574">MGMEMLGKISIKAKLLLVLIILGLVSIVGVSHIAYSFTTANNTYLRFIEKEANSGILAARASAGMWTAVNALGRVAINKVGSPEFDEAKASFTRNVDGALDKLNTVASAVPQTAANIEQLRGYSEQYRGHFNKIVAFKENGKDAEAVELFKSLDKLAQEFSTKSGGTNAFLTSLLNDGGKSISADTSETITSTIIALVLCFIAVLALGFYIATAGISRPMEALRQRMASLADGALEAPIDGGDRKDEVGAMARTVVVFRDNALERRRLQAEAEEARSMSDTERRERETQKARAATEMQQVVSALAGGLRQLAAGDLSHQITTPFAADLDGLRQDFNEAIGKLNEALSRVGENAQTIMANSNEARSSSDDLSKRTEQQAAAVEETAAALEQITTTVKDGAKRAEEARHLMTETGQAASSSGQVVRSAVEAMHAIETSSSEISNIIGVIDEIAFQTNLLALNAGVEAARAGEAGKGFAVVAQEVRELAQRSANAAREIKNLINTSSAQVANGVTLVVSTGEALDSIVQRVQDVTRHVQGIAEAYREQSLGLQEINTAINSLDQGTQQNAAMAEEATANAHNLATSAESLLQLLGRFQLAQAAQQRRYAA</sequence>
<dbReference type="PROSITE" id="PS50885">
    <property type="entry name" value="HAMP"/>
    <property type="match status" value="2"/>
</dbReference>
<dbReference type="GO" id="GO:0007165">
    <property type="term" value="P:signal transduction"/>
    <property type="evidence" value="ECO:0007669"/>
    <property type="project" value="UniProtKB-KW"/>
</dbReference>
<dbReference type="Gene3D" id="6.10.340.10">
    <property type="match status" value="1"/>
</dbReference>
<dbReference type="EMBL" id="SSOA01000012">
    <property type="protein sequence ID" value="THF47547.1"/>
    <property type="molecule type" value="Genomic_DNA"/>
</dbReference>
<feature type="transmembrane region" description="Helical" evidence="5">
    <location>
        <begin position="194"/>
        <end position="217"/>
    </location>
</feature>
<dbReference type="Gene3D" id="1.10.287.950">
    <property type="entry name" value="Methyl-accepting chemotaxis protein"/>
    <property type="match status" value="1"/>
</dbReference>
<comment type="caution">
    <text evidence="8">The sequence shown here is derived from an EMBL/GenBank/DDBJ whole genome shotgun (WGS) entry which is preliminary data.</text>
</comment>
<name>A0A4V3W7J8_9HYPH</name>
<comment type="similarity">
    <text evidence="3">Belongs to the methyl-accepting chemotaxis (MCP) protein family.</text>
</comment>
<dbReference type="AlphaFoldDB" id="A0A4V3W7J8"/>